<reference evidence="1 2" key="1">
    <citation type="submission" date="2019-05" db="EMBL/GenBank/DDBJ databases">
        <title>Another draft genome of Portunus trituberculatus and its Hox gene families provides insights of decapod evolution.</title>
        <authorList>
            <person name="Jeong J.-H."/>
            <person name="Song I."/>
            <person name="Kim S."/>
            <person name="Choi T."/>
            <person name="Kim D."/>
            <person name="Ryu S."/>
            <person name="Kim W."/>
        </authorList>
    </citation>
    <scope>NUCLEOTIDE SEQUENCE [LARGE SCALE GENOMIC DNA]</scope>
    <source>
        <tissue evidence="1">Muscle</tissue>
    </source>
</reference>
<keyword evidence="2" id="KW-1185">Reference proteome</keyword>
<comment type="caution">
    <text evidence="1">The sequence shown here is derived from an EMBL/GenBank/DDBJ whole genome shotgun (WGS) entry which is preliminary data.</text>
</comment>
<organism evidence="1 2">
    <name type="scientific">Portunus trituberculatus</name>
    <name type="common">Swimming crab</name>
    <name type="synonym">Neptunus trituberculatus</name>
    <dbReference type="NCBI Taxonomy" id="210409"/>
    <lineage>
        <taxon>Eukaryota</taxon>
        <taxon>Metazoa</taxon>
        <taxon>Ecdysozoa</taxon>
        <taxon>Arthropoda</taxon>
        <taxon>Crustacea</taxon>
        <taxon>Multicrustacea</taxon>
        <taxon>Malacostraca</taxon>
        <taxon>Eumalacostraca</taxon>
        <taxon>Eucarida</taxon>
        <taxon>Decapoda</taxon>
        <taxon>Pleocyemata</taxon>
        <taxon>Brachyura</taxon>
        <taxon>Eubrachyura</taxon>
        <taxon>Portunoidea</taxon>
        <taxon>Portunidae</taxon>
        <taxon>Portuninae</taxon>
        <taxon>Portunus</taxon>
    </lineage>
</organism>
<accession>A0A5B7DGI4</accession>
<dbReference type="AlphaFoldDB" id="A0A5B7DGI4"/>
<evidence type="ECO:0000313" key="2">
    <source>
        <dbReference type="Proteomes" id="UP000324222"/>
    </source>
</evidence>
<name>A0A5B7DGI4_PORTR</name>
<evidence type="ECO:0000313" key="1">
    <source>
        <dbReference type="EMBL" id="MPC20195.1"/>
    </source>
</evidence>
<sequence>MFQDTSRVGPLAWCADKWIDLMTHKCVKSQHWGHHDIPAAEWEWKTNPLGGGTRCRRFRDRTGESRLWS</sequence>
<dbReference type="EMBL" id="VSRR010000846">
    <property type="protein sequence ID" value="MPC20195.1"/>
    <property type="molecule type" value="Genomic_DNA"/>
</dbReference>
<gene>
    <name evidence="1" type="ORF">E2C01_013127</name>
</gene>
<dbReference type="Proteomes" id="UP000324222">
    <property type="component" value="Unassembled WGS sequence"/>
</dbReference>
<protein>
    <submittedName>
        <fullName evidence="1">Uncharacterized protein</fullName>
    </submittedName>
</protein>
<proteinExistence type="predicted"/>